<dbReference type="Pfam" id="PF13546">
    <property type="entry name" value="DDE_5"/>
    <property type="match status" value="1"/>
</dbReference>
<dbReference type="RefSeq" id="WP_394322552.1">
    <property type="nucleotide sequence ID" value="NZ_JBHMQV010000009.1"/>
</dbReference>
<name>A0ABV6TTH6_9ACTN</name>
<dbReference type="InterPro" id="IPR038721">
    <property type="entry name" value="IS701-like_DDE_dom"/>
</dbReference>
<organism evidence="3 4">
    <name type="scientific">Streptomyces noboritoensis</name>
    <dbReference type="NCBI Taxonomy" id="67337"/>
    <lineage>
        <taxon>Bacteria</taxon>
        <taxon>Bacillati</taxon>
        <taxon>Actinomycetota</taxon>
        <taxon>Actinomycetes</taxon>
        <taxon>Kitasatosporales</taxon>
        <taxon>Streptomycetaceae</taxon>
        <taxon>Streptomyces</taxon>
    </lineage>
</organism>
<reference evidence="3 4" key="1">
    <citation type="submission" date="2024-09" db="EMBL/GenBank/DDBJ databases">
        <authorList>
            <person name="Sun Q."/>
            <person name="Mori K."/>
        </authorList>
    </citation>
    <scope>NUCLEOTIDE SEQUENCE [LARGE SCALE GENOMIC DNA]</scope>
    <source>
        <strain evidence="3 4">JCM 4557</strain>
    </source>
</reference>
<protein>
    <submittedName>
        <fullName evidence="3">IS701 family transposase</fullName>
    </submittedName>
</protein>
<feature type="domain" description="Transposase IS701-like DDE" evidence="2">
    <location>
        <begin position="25"/>
        <end position="157"/>
    </location>
</feature>
<dbReference type="InterPro" id="IPR039365">
    <property type="entry name" value="IS701-like"/>
</dbReference>
<dbReference type="PANTHER" id="PTHR33627">
    <property type="entry name" value="TRANSPOSASE"/>
    <property type="match status" value="1"/>
</dbReference>
<dbReference type="PANTHER" id="PTHR33627:SF1">
    <property type="entry name" value="TRANSPOSASE"/>
    <property type="match status" value="1"/>
</dbReference>
<dbReference type="EMBL" id="JBHMQV010000009">
    <property type="protein sequence ID" value="MFC0847800.1"/>
    <property type="molecule type" value="Genomic_DNA"/>
</dbReference>
<comment type="caution">
    <text evidence="3">The sequence shown here is derived from an EMBL/GenBank/DDBJ whole genome shotgun (WGS) entry which is preliminary data.</text>
</comment>
<evidence type="ECO:0000259" key="2">
    <source>
        <dbReference type="Pfam" id="PF13546"/>
    </source>
</evidence>
<accession>A0ABV6TTH6</accession>
<dbReference type="Proteomes" id="UP001589887">
    <property type="component" value="Unassembled WGS sequence"/>
</dbReference>
<evidence type="ECO:0000313" key="3">
    <source>
        <dbReference type="EMBL" id="MFC0847800.1"/>
    </source>
</evidence>
<proteinExistence type="predicted"/>
<sequence>MPSQRTSPAVMYEREFMLRDMSNVLFSSLPRRDQRHKGEQYLRGLLTAKGRRSIRNVAACLGDPTLEQTLHHFICNSTWEWRPVREALACWLGQVIQPQAWVVRQMSIPKSGSHSVGVGRSFDLYRNQMFHGQQAFGVWSASEEAAAPVNWRLVLPAGPGEEKDRATGASGGRSSRHPVESPEECATTAALEFAGLHGAPLLPVVLDLPVRDPEALVRRFGAAGVPVLARVGAASLFTVEEPALARFGTGPLPVQRILDSVKGRRQRVGRFDPGAPSGVRHTPAVKVRVGLPGGTPVFRDAREGGLALVGEWEEAHRAPTQLWLTNMGGVPTSTLLSLTRLADRVGRDFADHGDRSGLRDFEGRSLRGWHCHMTLASAAHALEVLTASRRPVEGYFPKVS</sequence>
<gene>
    <name evidence="3" type="ORF">ACFH04_29420</name>
</gene>
<evidence type="ECO:0000256" key="1">
    <source>
        <dbReference type="SAM" id="MobiDB-lite"/>
    </source>
</evidence>
<keyword evidence="4" id="KW-1185">Reference proteome</keyword>
<feature type="region of interest" description="Disordered" evidence="1">
    <location>
        <begin position="157"/>
        <end position="184"/>
    </location>
</feature>
<evidence type="ECO:0000313" key="4">
    <source>
        <dbReference type="Proteomes" id="UP001589887"/>
    </source>
</evidence>